<evidence type="ECO:0000313" key="2">
    <source>
        <dbReference type="EMBL" id="JAA71597.1"/>
    </source>
</evidence>
<accession>A0A0K8RKG8</accession>
<feature type="transmembrane region" description="Helical" evidence="1">
    <location>
        <begin position="12"/>
        <end position="36"/>
    </location>
</feature>
<dbReference type="AlphaFoldDB" id="A0A0K8RKG8"/>
<keyword evidence="1" id="KW-0472">Membrane</keyword>
<keyword evidence="1" id="KW-1133">Transmembrane helix</keyword>
<keyword evidence="1" id="KW-0812">Transmembrane</keyword>
<protein>
    <submittedName>
        <fullName evidence="2">Uncharacterized protein</fullName>
    </submittedName>
</protein>
<proteinExistence type="evidence at transcript level"/>
<reference evidence="2" key="1">
    <citation type="submission" date="2012-12" db="EMBL/GenBank/DDBJ databases">
        <title>Identification and characterization of a phenylalanine ammonia-lyase gene family in Isatis indigotica Fort.</title>
        <authorList>
            <person name="Liu Q."/>
            <person name="Chen J."/>
            <person name="Zhou X."/>
            <person name="Di P."/>
            <person name="Xiao Y."/>
            <person name="Xuan H."/>
            <person name="Zhang L."/>
            <person name="Chen W."/>
        </authorList>
    </citation>
    <scope>NUCLEOTIDE SEQUENCE</scope>
    <source>
        <tissue evidence="2">Salivary gland</tissue>
    </source>
</reference>
<feature type="transmembrane region" description="Helical" evidence="1">
    <location>
        <begin position="48"/>
        <end position="68"/>
    </location>
</feature>
<sequence>MPLNLKINLGRTAILTIFSFPIFDHSVLLHLSSSMYPGVCVLEFQKCFTLFIIQNLLNSLIYVFHIFVPL</sequence>
<name>A0A0K8RKG8_IXORI</name>
<organism evidence="2">
    <name type="scientific">Ixodes ricinus</name>
    <name type="common">Common tick</name>
    <name type="synonym">Acarus ricinus</name>
    <dbReference type="NCBI Taxonomy" id="34613"/>
    <lineage>
        <taxon>Eukaryota</taxon>
        <taxon>Metazoa</taxon>
        <taxon>Ecdysozoa</taxon>
        <taxon>Arthropoda</taxon>
        <taxon>Chelicerata</taxon>
        <taxon>Arachnida</taxon>
        <taxon>Acari</taxon>
        <taxon>Parasitiformes</taxon>
        <taxon>Ixodida</taxon>
        <taxon>Ixodoidea</taxon>
        <taxon>Ixodidae</taxon>
        <taxon>Ixodinae</taxon>
        <taxon>Ixodes</taxon>
    </lineage>
</organism>
<evidence type="ECO:0000256" key="1">
    <source>
        <dbReference type="SAM" id="Phobius"/>
    </source>
</evidence>
<dbReference type="EMBL" id="GADI01002211">
    <property type="protein sequence ID" value="JAA71597.1"/>
    <property type="molecule type" value="mRNA"/>
</dbReference>